<organism evidence="1">
    <name type="scientific">Anguilla anguilla</name>
    <name type="common">European freshwater eel</name>
    <name type="synonym">Muraena anguilla</name>
    <dbReference type="NCBI Taxonomy" id="7936"/>
    <lineage>
        <taxon>Eukaryota</taxon>
        <taxon>Metazoa</taxon>
        <taxon>Chordata</taxon>
        <taxon>Craniata</taxon>
        <taxon>Vertebrata</taxon>
        <taxon>Euteleostomi</taxon>
        <taxon>Actinopterygii</taxon>
        <taxon>Neopterygii</taxon>
        <taxon>Teleostei</taxon>
        <taxon>Anguilliformes</taxon>
        <taxon>Anguillidae</taxon>
        <taxon>Anguilla</taxon>
    </lineage>
</organism>
<reference evidence="1" key="1">
    <citation type="submission" date="2014-11" db="EMBL/GenBank/DDBJ databases">
        <authorList>
            <person name="Amaro Gonzalez C."/>
        </authorList>
    </citation>
    <scope>NUCLEOTIDE SEQUENCE</scope>
</reference>
<reference evidence="1" key="2">
    <citation type="journal article" date="2015" name="Fish Shellfish Immunol.">
        <title>Early steps in the European eel (Anguilla anguilla)-Vibrio vulnificus interaction in the gills: Role of the RtxA13 toxin.</title>
        <authorList>
            <person name="Callol A."/>
            <person name="Pajuelo D."/>
            <person name="Ebbesson L."/>
            <person name="Teles M."/>
            <person name="MacKenzie S."/>
            <person name="Amaro C."/>
        </authorList>
    </citation>
    <scope>NUCLEOTIDE SEQUENCE</scope>
</reference>
<sequence length="33" mass="3642">MLLCTFMAVAYDEGDAIICQVACLVNYSQLKSQ</sequence>
<dbReference type="AlphaFoldDB" id="A0A0E9WKD4"/>
<proteinExistence type="predicted"/>
<evidence type="ECO:0000313" key="1">
    <source>
        <dbReference type="EMBL" id="JAH90731.1"/>
    </source>
</evidence>
<protein>
    <submittedName>
        <fullName evidence="1">Uncharacterized protein</fullName>
    </submittedName>
</protein>
<accession>A0A0E9WKD4</accession>
<dbReference type="EMBL" id="GBXM01017846">
    <property type="protein sequence ID" value="JAH90731.1"/>
    <property type="molecule type" value="Transcribed_RNA"/>
</dbReference>
<name>A0A0E9WKD4_ANGAN</name>